<protein>
    <submittedName>
        <fullName evidence="1">Uncharacterized protein</fullName>
    </submittedName>
</protein>
<dbReference type="AlphaFoldDB" id="A0A0A9E8B5"/>
<dbReference type="EMBL" id="GBRH01203800">
    <property type="protein sequence ID" value="JAD94095.1"/>
    <property type="molecule type" value="Transcribed_RNA"/>
</dbReference>
<name>A0A0A9E8B5_ARUDO</name>
<organism evidence="1">
    <name type="scientific">Arundo donax</name>
    <name type="common">Giant reed</name>
    <name type="synonym">Donax arundinaceus</name>
    <dbReference type="NCBI Taxonomy" id="35708"/>
    <lineage>
        <taxon>Eukaryota</taxon>
        <taxon>Viridiplantae</taxon>
        <taxon>Streptophyta</taxon>
        <taxon>Embryophyta</taxon>
        <taxon>Tracheophyta</taxon>
        <taxon>Spermatophyta</taxon>
        <taxon>Magnoliopsida</taxon>
        <taxon>Liliopsida</taxon>
        <taxon>Poales</taxon>
        <taxon>Poaceae</taxon>
        <taxon>PACMAD clade</taxon>
        <taxon>Arundinoideae</taxon>
        <taxon>Arundineae</taxon>
        <taxon>Arundo</taxon>
    </lineage>
</organism>
<sequence>MERDAVGVSVLVAVSNSRGQRGRGGS</sequence>
<reference evidence="1" key="2">
    <citation type="journal article" date="2015" name="Data Brief">
        <title>Shoot transcriptome of the giant reed, Arundo donax.</title>
        <authorList>
            <person name="Barrero R.A."/>
            <person name="Guerrero F.D."/>
            <person name="Moolhuijzen P."/>
            <person name="Goolsby J.A."/>
            <person name="Tidwell J."/>
            <person name="Bellgard S.E."/>
            <person name="Bellgard M.I."/>
        </authorList>
    </citation>
    <scope>NUCLEOTIDE SEQUENCE</scope>
    <source>
        <tissue evidence="1">Shoot tissue taken approximately 20 cm above the soil surface</tissue>
    </source>
</reference>
<reference evidence="1" key="1">
    <citation type="submission" date="2014-09" db="EMBL/GenBank/DDBJ databases">
        <authorList>
            <person name="Magalhaes I.L.F."/>
            <person name="Oliveira U."/>
            <person name="Santos F.R."/>
            <person name="Vidigal T.H.D.A."/>
            <person name="Brescovit A.D."/>
            <person name="Santos A.J."/>
        </authorList>
    </citation>
    <scope>NUCLEOTIDE SEQUENCE</scope>
    <source>
        <tissue evidence="1">Shoot tissue taken approximately 20 cm above the soil surface</tissue>
    </source>
</reference>
<accession>A0A0A9E8B5</accession>
<evidence type="ECO:0000313" key="1">
    <source>
        <dbReference type="EMBL" id="JAD94095.1"/>
    </source>
</evidence>
<proteinExistence type="predicted"/>